<accession>A0ABS6HL66</accession>
<dbReference type="EMBL" id="JAHBOM010000007">
    <property type="protein sequence ID" value="MBU8823350.1"/>
    <property type="molecule type" value="Genomic_DNA"/>
</dbReference>
<organism evidence="1 2">
    <name type="scientific">Mycolicibacterium goodii</name>
    <name type="common">Mycobacterium goodii</name>
    <dbReference type="NCBI Taxonomy" id="134601"/>
    <lineage>
        <taxon>Bacteria</taxon>
        <taxon>Bacillati</taxon>
        <taxon>Actinomycetota</taxon>
        <taxon>Actinomycetes</taxon>
        <taxon>Mycobacteriales</taxon>
        <taxon>Mycobacteriaceae</taxon>
        <taxon>Mycolicibacterium</taxon>
    </lineage>
</organism>
<name>A0ABS6HL66_MYCGD</name>
<keyword evidence="2" id="KW-1185">Reference proteome</keyword>
<dbReference type="RefSeq" id="WP_100518494.1">
    <property type="nucleotide sequence ID" value="NZ_JAHBOL010000003.1"/>
</dbReference>
<comment type="caution">
    <text evidence="1">The sequence shown here is derived from an EMBL/GenBank/DDBJ whole genome shotgun (WGS) entry which is preliminary data.</text>
</comment>
<protein>
    <submittedName>
        <fullName evidence="1">DUF1298 domain-containing protein</fullName>
    </submittedName>
</protein>
<reference evidence="1 2" key="1">
    <citation type="submission" date="2021-05" db="EMBL/GenBank/DDBJ databases">
        <title>Draft Genome Sequences of Clinical Respiratory Isolates of Mycobacterium goodii Recovered in Ireland.</title>
        <authorList>
            <person name="Flanagan P.R."/>
            <person name="Mok S."/>
            <person name="Roycroft E."/>
            <person name="Rogers T.R."/>
            <person name="Fitzgibbon M."/>
        </authorList>
    </citation>
    <scope>NUCLEOTIDE SEQUENCE [LARGE SCALE GENOMIC DNA]</scope>
    <source>
        <strain evidence="1 2">14IE55</strain>
    </source>
</reference>
<proteinExistence type="predicted"/>
<gene>
    <name evidence="1" type="ORF">KL859_10750</name>
</gene>
<dbReference type="Proteomes" id="UP000696413">
    <property type="component" value="Unassembled WGS sequence"/>
</dbReference>
<evidence type="ECO:0000313" key="2">
    <source>
        <dbReference type="Proteomes" id="UP000696413"/>
    </source>
</evidence>
<evidence type="ECO:0000313" key="1">
    <source>
        <dbReference type="EMBL" id="MBU8823350.1"/>
    </source>
</evidence>
<sequence length="421" mass="44450">MRRMAAVDAQTWWMSGKLPNDQFLLYGFDGDAGALGAALDEVRTRAENCPDLALRIEDDLPLVYPRWAPRPVTDDQFVVHDPGAWTWNECLDAVSALADDQLDATATTWRLHIYPRVAGMPRGDGSGVVTVLQIAHALADGIRSSALAARLFGRATPLDPIPNVRFPTATLPVRAAQAARAHRRLVADEASGAVPSQACARPVLRSNCAPAGARWVRTIVRDRARICGPTVTVGVLSAISTALSGHLRTFGDDPGSLGAEVPMAKAGPRRAHNHFGNVGIGLYPDASDDERIARIVDDFAQRRARAAHPAMIAASRAFAATPAPLLRWGVAQFDPSLRSSVATGNTVVSSVNRGKADLRFGAAPVVVTAGYPALSPMMGLTHGVHGIGDTVAVSVHTAESAIGGEAALDAYVARLEKALDG</sequence>